<feature type="compositionally biased region" description="Polar residues" evidence="1">
    <location>
        <begin position="1"/>
        <end position="14"/>
    </location>
</feature>
<gene>
    <name evidence="2" type="ORF">EJB06_02980</name>
</gene>
<accession>A0A430HU87</accession>
<keyword evidence="3" id="KW-1185">Reference proteome</keyword>
<protein>
    <submittedName>
        <fullName evidence="2">Uncharacterized protein</fullName>
    </submittedName>
</protein>
<feature type="compositionally biased region" description="Low complexity" evidence="1">
    <location>
        <begin position="24"/>
        <end position="50"/>
    </location>
</feature>
<dbReference type="Proteomes" id="UP000278085">
    <property type="component" value="Unassembled WGS sequence"/>
</dbReference>
<name>A0A430HU87_9BURK</name>
<dbReference type="RefSeq" id="WP_126072493.1">
    <property type="nucleotide sequence ID" value="NZ_CP051166.1"/>
</dbReference>
<reference evidence="2 3" key="1">
    <citation type="submission" date="2018-12" db="EMBL/GenBank/DDBJ databases">
        <authorList>
            <person name="Yang E."/>
        </authorList>
    </citation>
    <scope>NUCLEOTIDE SEQUENCE [LARGE SCALE GENOMIC DNA]</scope>
    <source>
        <strain evidence="2 3">SOD</strain>
    </source>
</reference>
<evidence type="ECO:0000313" key="2">
    <source>
        <dbReference type="EMBL" id="RSZ61107.1"/>
    </source>
</evidence>
<proteinExistence type="predicted"/>
<organism evidence="2 3">
    <name type="scientific">Massilia atriviolacea</name>
    <dbReference type="NCBI Taxonomy" id="2495579"/>
    <lineage>
        <taxon>Bacteria</taxon>
        <taxon>Pseudomonadati</taxon>
        <taxon>Pseudomonadota</taxon>
        <taxon>Betaproteobacteria</taxon>
        <taxon>Burkholderiales</taxon>
        <taxon>Oxalobacteraceae</taxon>
        <taxon>Telluria group</taxon>
        <taxon>Massilia</taxon>
    </lineage>
</organism>
<dbReference type="AlphaFoldDB" id="A0A430HU87"/>
<dbReference type="EMBL" id="RXLQ01000001">
    <property type="protein sequence ID" value="RSZ61107.1"/>
    <property type="molecule type" value="Genomic_DNA"/>
</dbReference>
<sequence>MFTPSLTRTLSVSSLHIPPQEESAPAQANRPPAAAQDAPGTDAASPRAAAAAGEATMRGLLVKVVGTTNTVAPIGDSIFHGKEVGTLAEGKILEIETHPDHVVPSRRGPNQEVLRNHKADAKATEKNHMWHPLFAENKARYKDNDWPHIRSDAFAEVNAEPHKSLSANLPGRLRARAAPIDGYKKIADMSAGDFIAEQKAYQTKLLSKHTKDSIMSSHRSVGFEYEFTGHSLAGTASHIILARTPPQSDLFGIGFELETDSGDVVEIGMPPFIVPNKTDGSPDRKEIQEIHIKMRAALGEVRTAANKLGSANLDALLELLKEKGVGTGWVRSTAQESAIEIDNMQIVEPTASKLQGGNIYSQMNISLNGDEIADAIIGSRVDSQDEDTSTADRSHMGILCKELDDTALAHLEAQAGDDAELEALPAHFIHLNKALANTMAIPSILIQRVATLPDDDDYSSIVKELASVWAKDWVPNILATTSASRDDLAAMKTYAQNNAKPLALKKLEGLLTELQGKEGLTNPRQVENNAWVAFKNGSHDEYFNGTTLTRLTNHSEALKNNEQYRSILALATELNELVDSDGNLVNAQKKVVPEDHKDYSGLDEVYADKNERFNQRVATETRASAWTPLMAGVKAVVEREIDNTIAMIDSEAVVSHPNPRETGGEEYGIAGRPGVRRETYVDQPLTQAEAEAGGKRQEDLLAIVTELRSSLAMKQYFERQA</sequence>
<feature type="region of interest" description="Disordered" evidence="1">
    <location>
        <begin position="1"/>
        <end position="50"/>
    </location>
</feature>
<dbReference type="OrthoDB" id="292792at2"/>
<evidence type="ECO:0000313" key="3">
    <source>
        <dbReference type="Proteomes" id="UP000278085"/>
    </source>
</evidence>
<evidence type="ECO:0000256" key="1">
    <source>
        <dbReference type="SAM" id="MobiDB-lite"/>
    </source>
</evidence>
<comment type="caution">
    <text evidence="2">The sequence shown here is derived from an EMBL/GenBank/DDBJ whole genome shotgun (WGS) entry which is preliminary data.</text>
</comment>